<dbReference type="SUPFAM" id="SSF52047">
    <property type="entry name" value="RNI-like"/>
    <property type="match status" value="1"/>
</dbReference>
<dbReference type="OrthoDB" id="120976at2759"/>
<gene>
    <name evidence="2" type="ORF">TrRE_jg4116</name>
</gene>
<dbReference type="SMART" id="SM00368">
    <property type="entry name" value="LRR_RI"/>
    <property type="match status" value="4"/>
</dbReference>
<evidence type="ECO:0000256" key="1">
    <source>
        <dbReference type="SAM" id="MobiDB-lite"/>
    </source>
</evidence>
<feature type="region of interest" description="Disordered" evidence="1">
    <location>
        <begin position="815"/>
        <end position="922"/>
    </location>
</feature>
<name>A0A9W7DUU3_9STRA</name>
<keyword evidence="3" id="KW-1185">Reference proteome</keyword>
<dbReference type="PANTHER" id="PTHR24114">
    <property type="entry name" value="LEUCINE RICH REPEAT FAMILY PROTEIN"/>
    <property type="match status" value="1"/>
</dbReference>
<dbReference type="Pfam" id="PF13516">
    <property type="entry name" value="LRR_6"/>
    <property type="match status" value="4"/>
</dbReference>
<evidence type="ECO:0000313" key="2">
    <source>
        <dbReference type="EMBL" id="GMH55818.1"/>
    </source>
</evidence>
<feature type="compositionally biased region" description="Basic and acidic residues" evidence="1">
    <location>
        <begin position="1446"/>
        <end position="1456"/>
    </location>
</feature>
<dbReference type="Gene3D" id="3.80.10.10">
    <property type="entry name" value="Ribonuclease Inhibitor"/>
    <property type="match status" value="1"/>
</dbReference>
<dbReference type="EMBL" id="BRXZ01002159">
    <property type="protein sequence ID" value="GMH55818.1"/>
    <property type="molecule type" value="Genomic_DNA"/>
</dbReference>
<feature type="compositionally biased region" description="Gly residues" evidence="1">
    <location>
        <begin position="1435"/>
        <end position="1445"/>
    </location>
</feature>
<sequence length="1497" mass="164497">MNSPLSSTKAPKGLTPTQARRHKLQMGVLHSLEKRKVKEGDTFASYNSRFRGLGGNVSLFSKAYRKHLGLDGKTLQAKDLEEQAANNSLTDPFASEEAKEEDEFFAEFDEESVLLKEKANKGIVAMQRAIAAMSLGAVFAKKETPTTTKIPQADTTQHHNMLSKIKVGLRVKGGALTDVDGADKTIVRDDTFKFTSSFNKIALNPIQDTGERPLQSVQDHILGAARQFESIVSATENPDVDDPNVNRNASFSMKEFDRMCRNFSDHADSPQKSYLVKSSELFLVPQPILVSHLWGVETDIDLTGRGFYSDYVAAFAETLKNGLRPGVHTIRMGSNRVDDDAALSLFDAIVDGNCQLEVLVLKDNEIGNKSMRKFAEFLKLGHLMELDLSNNEIQGQGIETLCKGISEQCTLHTLNLSKNPVGESGTLALASLLDPTNGTQCSLTGLGLAWTELSGMPGAAFFRAMAKNTKLKTLDVSFNVLGGASVNSDCVVALGDMFVKNRTLQHLDLSYNHLNSRDTVTLGMSLKRNHFIYGLHYEGNAGWVDSRGFLRKNRDNIKKNKLDMGKHCGILEPKRLEYVNKDCWCCKKWVEERFNFDVAANGGDEDQSPSEGVFLCLGVDTPAFTPIKMKLVEEGKWMVKRMLPPGVVEYVFIFTKKGEVVRKHCSLQPTLARLKGAVHTVGKADPFANLIRGRKSGMNAGGSLLMSAGLDEKDNKLGLAFGLGNRVKKQQVPKNMRGSMLAGLGRSTKSLWQKRMEKAQVNLSNRERAHLKEVAKNFLYQEGEVGETVDFELWKGNMMTDIKLGLERRKLKLAEGDGLGIPGPPASTNRLRAVSEMSTDSESLTESPKKPGSSAKKGGRNKSPGKSPKGKKKGKGKAKGKAKAKGKEKSKEKEKGKGRGGKGENVRAGKGGFNEKDGGKVVEEEVVKDLEEPEETKSGAEKRSLLANPDAVFGPEDLWGGEGVEKNNIFKLPVEDFDCQEALPRLLRPYSKDDGFGDEDDEDGLWREDKGWSVENSSWGHRCEYMESKDYFDCDKKNGRGYRVHKRACAADMGNADLKNLFAKLKIKDGDACLDVIKENFVLINDCFKAYSTKVDVPNVLTLNTFTEFALDCEIIDHAQCSLNAVDTIYIHANLKVKKPTMAEKAYGTVLIKNTKHLMARYQFIIALVRIAFAKNGGSGHQRGPLADALKVLFDRNIKPNSQRIVGDPYRERFVYTPQIDKVMVEKDADVKKLYEKWSHTRIPMMFIPKSCLHKGMSLQEYLDMLDYADVLDQTLSVREAKISYAGSLPMMENVVITPHLSMSVFDFKEALVRAAHIIYDSLGDDYANAGVIPMLRGIDDIDDPEEEVLTAISDILRAFVEDLVALKKEKKGGSGGNSRGSSKEGSASQSREASAGVGGGGLQGLEGTVSPPPMEGQVITEEDLSQALEKNSSKGGGGLSGGGDPRGRGERRSRGQPDIALNVRGGGGHGKPKLLRMDSHDHGLDVHREGMRDGRG</sequence>
<feature type="compositionally biased region" description="Low complexity" evidence="1">
    <location>
        <begin position="850"/>
        <end position="867"/>
    </location>
</feature>
<evidence type="ECO:0000313" key="3">
    <source>
        <dbReference type="Proteomes" id="UP001165082"/>
    </source>
</evidence>
<dbReference type="PANTHER" id="PTHR24114:SF2">
    <property type="entry name" value="F-BOX DOMAIN-CONTAINING PROTEIN-RELATED"/>
    <property type="match status" value="1"/>
</dbReference>
<organism evidence="2 3">
    <name type="scientific">Triparma retinervis</name>
    <dbReference type="NCBI Taxonomy" id="2557542"/>
    <lineage>
        <taxon>Eukaryota</taxon>
        <taxon>Sar</taxon>
        <taxon>Stramenopiles</taxon>
        <taxon>Ochrophyta</taxon>
        <taxon>Bolidophyceae</taxon>
        <taxon>Parmales</taxon>
        <taxon>Triparmaceae</taxon>
        <taxon>Triparma</taxon>
    </lineage>
</organism>
<feature type="compositionally biased region" description="Basic residues" evidence="1">
    <location>
        <begin position="868"/>
        <end position="884"/>
    </location>
</feature>
<reference evidence="2" key="1">
    <citation type="submission" date="2022-07" db="EMBL/GenBank/DDBJ databases">
        <title>Genome analysis of Parmales, a sister group of diatoms, reveals the evolutionary specialization of diatoms from phago-mixotrophs to photoautotrophs.</title>
        <authorList>
            <person name="Ban H."/>
            <person name="Sato S."/>
            <person name="Yoshikawa S."/>
            <person name="Kazumasa Y."/>
            <person name="Nakamura Y."/>
            <person name="Ichinomiya M."/>
            <person name="Saitoh K."/>
            <person name="Sato N."/>
            <person name="Blanc-Mathieu R."/>
            <person name="Endo H."/>
            <person name="Kuwata A."/>
            <person name="Ogata H."/>
        </authorList>
    </citation>
    <scope>NUCLEOTIDE SEQUENCE</scope>
</reference>
<dbReference type="Proteomes" id="UP001165082">
    <property type="component" value="Unassembled WGS sequence"/>
</dbReference>
<feature type="compositionally biased region" description="Basic and acidic residues" evidence="1">
    <location>
        <begin position="1476"/>
        <end position="1497"/>
    </location>
</feature>
<protein>
    <submittedName>
        <fullName evidence="2">Uncharacterized protein</fullName>
    </submittedName>
</protein>
<feature type="compositionally biased region" description="Basic and acidic residues" evidence="1">
    <location>
        <begin position="885"/>
        <end position="922"/>
    </location>
</feature>
<accession>A0A9W7DUU3</accession>
<dbReference type="InterPro" id="IPR001611">
    <property type="entry name" value="Leu-rich_rpt"/>
</dbReference>
<feature type="region of interest" description="Disordered" evidence="1">
    <location>
        <begin position="1"/>
        <end position="23"/>
    </location>
</feature>
<feature type="region of interest" description="Disordered" evidence="1">
    <location>
        <begin position="1371"/>
        <end position="1497"/>
    </location>
</feature>
<comment type="caution">
    <text evidence="2">The sequence shown here is derived from an EMBL/GenBank/DDBJ whole genome shotgun (WGS) entry which is preliminary data.</text>
</comment>
<feature type="compositionally biased region" description="Polar residues" evidence="1">
    <location>
        <begin position="826"/>
        <end position="846"/>
    </location>
</feature>
<proteinExistence type="predicted"/>
<dbReference type="InterPro" id="IPR032675">
    <property type="entry name" value="LRR_dom_sf"/>
</dbReference>
<dbReference type="InterPro" id="IPR052394">
    <property type="entry name" value="LRR-containing"/>
</dbReference>